<evidence type="ECO:0000313" key="1">
    <source>
        <dbReference type="EMBL" id="ABE63158.1"/>
    </source>
</evidence>
<accession>Q1QKT9</accession>
<gene>
    <name evidence="1" type="ordered locus">Nham_2366</name>
</gene>
<name>Q1QKT9_NITHX</name>
<dbReference type="AlphaFoldDB" id="Q1QKT9"/>
<protein>
    <submittedName>
        <fullName evidence="1">Uncharacterized protein</fullName>
    </submittedName>
</protein>
<reference evidence="1 2" key="1">
    <citation type="submission" date="2006-03" db="EMBL/GenBank/DDBJ databases">
        <title>Complete sequence of chromosome of Nitrobacter hamburgensis X14.</title>
        <authorList>
            <consortium name="US DOE Joint Genome Institute"/>
            <person name="Copeland A."/>
            <person name="Lucas S."/>
            <person name="Lapidus A."/>
            <person name="Barry K."/>
            <person name="Detter J.C."/>
            <person name="Glavina del Rio T."/>
            <person name="Hammon N."/>
            <person name="Israni S."/>
            <person name="Dalin E."/>
            <person name="Tice H."/>
            <person name="Pitluck S."/>
            <person name="Chain P."/>
            <person name="Malfatti S."/>
            <person name="Shin M."/>
            <person name="Vergez L."/>
            <person name="Schmutz J."/>
            <person name="Larimer F."/>
            <person name="Land M."/>
            <person name="Hauser L."/>
            <person name="Kyrpides N."/>
            <person name="Ivanova N."/>
            <person name="Ward B."/>
            <person name="Arp D."/>
            <person name="Klotz M."/>
            <person name="Stein L."/>
            <person name="O'Mullan G."/>
            <person name="Starkenburg S."/>
            <person name="Sayavedra L."/>
            <person name="Poret-Peterson A.T."/>
            <person name="Gentry M.E."/>
            <person name="Bruce D."/>
            <person name="Richardson P."/>
        </authorList>
    </citation>
    <scope>NUCLEOTIDE SEQUENCE [LARGE SCALE GENOMIC DNA]</scope>
    <source>
        <strain evidence="2">DSM 10229 / NCIMB 13809 / X14</strain>
    </source>
</reference>
<dbReference type="KEGG" id="nha:Nham_2366"/>
<dbReference type="EMBL" id="CP000319">
    <property type="protein sequence ID" value="ABE63158.1"/>
    <property type="molecule type" value="Genomic_DNA"/>
</dbReference>
<evidence type="ECO:0000313" key="2">
    <source>
        <dbReference type="Proteomes" id="UP000001953"/>
    </source>
</evidence>
<sequence>MAEHHCTWWEYTGRYTASIGGISSPIMRDLKTGEEVSSRELPVGALWDCNQPANGRDDRRYLYPVGADGRSIACRLPDGRDWHIDSRASNCTMKDDAGHRCWIRHGTVGEVIHVDKVGNTCAAGAGSIAVPSFHGFLHHGVLRGC</sequence>
<dbReference type="HOGENOM" id="CLU_1784848_0_0_5"/>
<proteinExistence type="predicted"/>
<dbReference type="OrthoDB" id="9807376at2"/>
<dbReference type="STRING" id="323097.Nham_2366"/>
<dbReference type="Proteomes" id="UP000001953">
    <property type="component" value="Chromosome"/>
</dbReference>
<organism evidence="1 2">
    <name type="scientific">Nitrobacter hamburgensis (strain DSM 10229 / NCIMB 13809 / X14)</name>
    <dbReference type="NCBI Taxonomy" id="323097"/>
    <lineage>
        <taxon>Bacteria</taxon>
        <taxon>Pseudomonadati</taxon>
        <taxon>Pseudomonadota</taxon>
        <taxon>Alphaproteobacteria</taxon>
        <taxon>Hyphomicrobiales</taxon>
        <taxon>Nitrobacteraceae</taxon>
        <taxon>Nitrobacter</taxon>
    </lineage>
</organism>
<dbReference type="RefSeq" id="WP_011510833.1">
    <property type="nucleotide sequence ID" value="NC_007964.1"/>
</dbReference>
<dbReference type="eggNOG" id="ENOG5033Z35">
    <property type="taxonomic scope" value="Bacteria"/>
</dbReference>
<keyword evidence="2" id="KW-1185">Reference proteome</keyword>